<protein>
    <submittedName>
        <fullName evidence="1">Uncharacterized protein</fullName>
    </submittedName>
</protein>
<dbReference type="EMBL" id="BGPR01014254">
    <property type="protein sequence ID" value="GBN64413.1"/>
    <property type="molecule type" value="Genomic_DNA"/>
</dbReference>
<evidence type="ECO:0000313" key="1">
    <source>
        <dbReference type="EMBL" id="GBN64413.1"/>
    </source>
</evidence>
<keyword evidence="3" id="KW-1185">Reference proteome</keyword>
<gene>
    <name evidence="2" type="ORF">AVEN_137814_1</name>
    <name evidence="1" type="ORF">AVEN_33565_1</name>
</gene>
<name>A0A4Y2QM82_ARAVE</name>
<dbReference type="Proteomes" id="UP000499080">
    <property type="component" value="Unassembled WGS sequence"/>
</dbReference>
<dbReference type="AlphaFoldDB" id="A0A4Y2QM82"/>
<accession>A0A4Y2QM82</accession>
<reference evidence="1 3" key="1">
    <citation type="journal article" date="2019" name="Sci. Rep.">
        <title>Orb-weaving spider Araneus ventricosus genome elucidates the spidroin gene catalogue.</title>
        <authorList>
            <person name="Kono N."/>
            <person name="Nakamura H."/>
            <person name="Ohtoshi R."/>
            <person name="Moran D.A.P."/>
            <person name="Shinohara A."/>
            <person name="Yoshida Y."/>
            <person name="Fujiwara M."/>
            <person name="Mori M."/>
            <person name="Tomita M."/>
            <person name="Arakawa K."/>
        </authorList>
    </citation>
    <scope>NUCLEOTIDE SEQUENCE [LARGE SCALE GENOMIC DNA]</scope>
</reference>
<organism evidence="1 3">
    <name type="scientific">Araneus ventricosus</name>
    <name type="common">Orbweaver spider</name>
    <name type="synonym">Epeira ventricosa</name>
    <dbReference type="NCBI Taxonomy" id="182803"/>
    <lineage>
        <taxon>Eukaryota</taxon>
        <taxon>Metazoa</taxon>
        <taxon>Ecdysozoa</taxon>
        <taxon>Arthropoda</taxon>
        <taxon>Chelicerata</taxon>
        <taxon>Arachnida</taxon>
        <taxon>Araneae</taxon>
        <taxon>Araneomorphae</taxon>
        <taxon>Entelegynae</taxon>
        <taxon>Araneoidea</taxon>
        <taxon>Araneidae</taxon>
        <taxon>Araneus</taxon>
    </lineage>
</organism>
<evidence type="ECO:0000313" key="2">
    <source>
        <dbReference type="EMBL" id="GBN64421.1"/>
    </source>
</evidence>
<dbReference type="EMBL" id="BGPR01014256">
    <property type="protein sequence ID" value="GBN64421.1"/>
    <property type="molecule type" value="Genomic_DNA"/>
</dbReference>
<sequence length="157" mass="18580">MVVFPLPPSIFDRNGKNVTPLCILYGEKTFRQFFSPNHWTDFDNFYFIRKLMTLRYVINVRLLLIALQFRVISQNKTFSESLCLYQTPFRQVASIRTLILRATYWSPKAASLLLQYLDENYKFLLYPNQGLSRCRNFHGGYNQTDIDSAVLNRQRSM</sequence>
<evidence type="ECO:0000313" key="3">
    <source>
        <dbReference type="Proteomes" id="UP000499080"/>
    </source>
</evidence>
<proteinExistence type="predicted"/>
<comment type="caution">
    <text evidence="1">The sequence shown here is derived from an EMBL/GenBank/DDBJ whole genome shotgun (WGS) entry which is preliminary data.</text>
</comment>